<gene>
    <name evidence="6" type="ORF">CYNAS_LOCUS12732</name>
</gene>
<dbReference type="PANTHER" id="PTHR30349">
    <property type="entry name" value="PHAGE INTEGRASE-RELATED"/>
    <property type="match status" value="1"/>
</dbReference>
<dbReference type="InterPro" id="IPR002104">
    <property type="entry name" value="Integrase_catalytic"/>
</dbReference>
<dbReference type="InterPro" id="IPR004107">
    <property type="entry name" value="Integrase_SAM-like_N"/>
</dbReference>
<reference evidence="6" key="1">
    <citation type="submission" date="2023-07" db="EMBL/GenBank/DDBJ databases">
        <authorList>
            <consortium name="CYATHOMIX"/>
        </authorList>
    </citation>
    <scope>NUCLEOTIDE SEQUENCE</scope>
    <source>
        <strain evidence="6">N/A</strain>
    </source>
</reference>
<keyword evidence="2" id="KW-0229">DNA integration</keyword>
<accession>A0AA36GZ36</accession>
<dbReference type="InterPro" id="IPR013762">
    <property type="entry name" value="Integrase-like_cat_sf"/>
</dbReference>
<dbReference type="AlphaFoldDB" id="A0AA36GZ36"/>
<evidence type="ECO:0000313" key="6">
    <source>
        <dbReference type="EMBL" id="CAJ0600749.1"/>
    </source>
</evidence>
<dbReference type="InterPro" id="IPR010998">
    <property type="entry name" value="Integrase_recombinase_N"/>
</dbReference>
<sequence>MAAITGHSGCDEEAIPDARLAPDRLPMSLTVPVEDFCGHLSALRRSPTQSGGYRADLIDLMGHAHSHGDDTLGRIGTSQVRAWLADTRVAGASAATMQRRWSAARYPKRLPATLGVDQARHILDEAVAQLVHDESPHGARDAAILEVLYGGGLRVGELCGLDLSDVDRSRRTVKVTGKGDKERTVPMGAPALRAIDTWLPRREEWVGPHSGQALFLGARGRRIDHASFGESFTPTCVPNQTPPTLGLTGDASWVTPLYHLVVVLCERDGTLVVVHPGREFQVVGTFSSKANGLATVPSIPTGRLMAVADYASAQVEFVDLSDPTRPTVRNVLDLGQGCVFPRPVADRQEGPHAHQVTWLDRAHLAVNGSRS</sequence>
<dbReference type="Proteomes" id="UP001176961">
    <property type="component" value="Unassembled WGS sequence"/>
</dbReference>
<dbReference type="GO" id="GO:0015074">
    <property type="term" value="P:DNA integration"/>
    <property type="evidence" value="ECO:0007669"/>
    <property type="project" value="UniProtKB-KW"/>
</dbReference>
<dbReference type="InterPro" id="IPR011010">
    <property type="entry name" value="DNA_brk_join_enz"/>
</dbReference>
<comment type="subcellular location">
    <subcellularLocation>
        <location evidence="1">Cytoplasm</location>
    </subcellularLocation>
</comment>
<dbReference type="GO" id="GO:0005737">
    <property type="term" value="C:cytoplasm"/>
    <property type="evidence" value="ECO:0007669"/>
    <property type="project" value="UniProtKB-SubCell"/>
</dbReference>
<organism evidence="6 7">
    <name type="scientific">Cylicocyclus nassatus</name>
    <name type="common">Nematode worm</name>
    <dbReference type="NCBI Taxonomy" id="53992"/>
    <lineage>
        <taxon>Eukaryota</taxon>
        <taxon>Metazoa</taxon>
        <taxon>Ecdysozoa</taxon>
        <taxon>Nematoda</taxon>
        <taxon>Chromadorea</taxon>
        <taxon>Rhabditida</taxon>
        <taxon>Rhabditina</taxon>
        <taxon>Rhabditomorpha</taxon>
        <taxon>Strongyloidea</taxon>
        <taxon>Strongylidae</taxon>
        <taxon>Cylicocyclus</taxon>
    </lineage>
</organism>
<dbReference type="PANTHER" id="PTHR30349:SF77">
    <property type="entry name" value="TYROSINE RECOMBINASE XERC"/>
    <property type="match status" value="1"/>
</dbReference>
<dbReference type="SUPFAM" id="SSF56349">
    <property type="entry name" value="DNA breaking-rejoining enzymes"/>
    <property type="match status" value="1"/>
</dbReference>
<dbReference type="InterPro" id="IPR015943">
    <property type="entry name" value="WD40/YVTN_repeat-like_dom_sf"/>
</dbReference>
<evidence type="ECO:0000256" key="2">
    <source>
        <dbReference type="ARBA" id="ARBA00022908"/>
    </source>
</evidence>
<evidence type="ECO:0000313" key="7">
    <source>
        <dbReference type="Proteomes" id="UP001176961"/>
    </source>
</evidence>
<feature type="domain" description="Tyr recombinase" evidence="5">
    <location>
        <begin position="109"/>
        <end position="228"/>
    </location>
</feature>
<dbReference type="Gene3D" id="1.10.443.10">
    <property type="entry name" value="Intergrase catalytic core"/>
    <property type="match status" value="1"/>
</dbReference>
<proteinExistence type="predicted"/>
<dbReference type="Gene3D" id="2.130.10.10">
    <property type="entry name" value="YVTN repeat-like/Quinoprotein amine dehydrogenase"/>
    <property type="match status" value="1"/>
</dbReference>
<dbReference type="GO" id="GO:0003677">
    <property type="term" value="F:DNA binding"/>
    <property type="evidence" value="ECO:0007669"/>
    <property type="project" value="UniProtKB-KW"/>
</dbReference>
<dbReference type="Pfam" id="PF02899">
    <property type="entry name" value="Phage_int_SAM_1"/>
    <property type="match status" value="1"/>
</dbReference>
<evidence type="ECO:0000256" key="3">
    <source>
        <dbReference type="ARBA" id="ARBA00023125"/>
    </source>
</evidence>
<dbReference type="EMBL" id="CATQJL010000281">
    <property type="protein sequence ID" value="CAJ0600749.1"/>
    <property type="molecule type" value="Genomic_DNA"/>
</dbReference>
<comment type="caution">
    <text evidence="6">The sequence shown here is derived from an EMBL/GenBank/DDBJ whole genome shotgun (WGS) entry which is preliminary data.</text>
</comment>
<evidence type="ECO:0000259" key="5">
    <source>
        <dbReference type="PROSITE" id="PS51898"/>
    </source>
</evidence>
<evidence type="ECO:0000256" key="1">
    <source>
        <dbReference type="ARBA" id="ARBA00004496"/>
    </source>
</evidence>
<protein>
    <recommendedName>
        <fullName evidence="5">Tyr recombinase domain-containing protein</fullName>
    </recommendedName>
</protein>
<dbReference type="InterPro" id="IPR050090">
    <property type="entry name" value="Tyrosine_recombinase_XerCD"/>
</dbReference>
<dbReference type="GO" id="GO:0006310">
    <property type="term" value="P:DNA recombination"/>
    <property type="evidence" value="ECO:0007669"/>
    <property type="project" value="UniProtKB-KW"/>
</dbReference>
<keyword evidence="4" id="KW-0233">DNA recombination</keyword>
<keyword evidence="3" id="KW-0238">DNA-binding</keyword>
<evidence type="ECO:0000256" key="4">
    <source>
        <dbReference type="ARBA" id="ARBA00023172"/>
    </source>
</evidence>
<dbReference type="Gene3D" id="1.10.150.130">
    <property type="match status" value="1"/>
</dbReference>
<dbReference type="Pfam" id="PF00589">
    <property type="entry name" value="Phage_integrase"/>
    <property type="match status" value="1"/>
</dbReference>
<keyword evidence="7" id="KW-1185">Reference proteome</keyword>
<dbReference type="PROSITE" id="PS51898">
    <property type="entry name" value="TYR_RECOMBINASE"/>
    <property type="match status" value="1"/>
</dbReference>
<name>A0AA36GZ36_CYLNA</name>